<keyword evidence="2" id="KW-1185">Reference proteome</keyword>
<sequence length="164" mass="18472">MLLQESRYHVGAKSERHTSVVLAPPCDVLVWIRPQQVAEQSHIWDIGRSHHPSNLLHCVEIRTESSMHGKDLFVDDGSNRQTVETISKRLPQLDIVAPFALVIESVYSVDGGTLVVTSQDEEILRILDLVREQQTDCLQRLLAPINVITQKEIVCFGRKGSVLK</sequence>
<organism evidence="1 2">
    <name type="scientific">Kuraishia capsulata CBS 1993</name>
    <dbReference type="NCBI Taxonomy" id="1382522"/>
    <lineage>
        <taxon>Eukaryota</taxon>
        <taxon>Fungi</taxon>
        <taxon>Dikarya</taxon>
        <taxon>Ascomycota</taxon>
        <taxon>Saccharomycotina</taxon>
        <taxon>Pichiomycetes</taxon>
        <taxon>Pichiales</taxon>
        <taxon>Pichiaceae</taxon>
        <taxon>Kuraishia</taxon>
    </lineage>
</organism>
<dbReference type="OrthoDB" id="10647671at2759"/>
<dbReference type="EMBL" id="HG793127">
    <property type="protein sequence ID" value="CDK26665.1"/>
    <property type="molecule type" value="Genomic_DNA"/>
</dbReference>
<accession>W6MVY6</accession>
<reference evidence="1" key="2">
    <citation type="submission" date="2014-02" db="EMBL/GenBank/DDBJ databases">
        <title>Complete DNA sequence of /Kuraishia capsulata/ illustrates novel genomic features among budding yeasts (/Saccharomycotina/).</title>
        <authorList>
            <person name="Morales L."/>
            <person name="Noel B."/>
            <person name="Porcel B."/>
            <person name="Marcet-Houben M."/>
            <person name="Hullo M-F."/>
            <person name="Sacerdot C."/>
            <person name="Tekaia F."/>
            <person name="Leh-Louis V."/>
            <person name="Despons L."/>
            <person name="Khanna V."/>
            <person name="Aury J-M."/>
            <person name="Barbe V."/>
            <person name="Couloux A."/>
            <person name="Labadie K."/>
            <person name="Pelletier E."/>
            <person name="Souciet J-L."/>
            <person name="Boekhout T."/>
            <person name="Gabaldon T."/>
            <person name="Wincker P."/>
            <person name="Dujon B."/>
        </authorList>
    </citation>
    <scope>NUCLEOTIDE SEQUENCE</scope>
    <source>
        <strain evidence="1">CBS 1993</strain>
    </source>
</reference>
<evidence type="ECO:0000313" key="1">
    <source>
        <dbReference type="EMBL" id="CDK26665.1"/>
    </source>
</evidence>
<name>W6MVY6_9ASCO</name>
<dbReference type="RefSeq" id="XP_022458666.1">
    <property type="nucleotide sequence ID" value="XM_022602909.1"/>
</dbReference>
<dbReference type="GeneID" id="34520054"/>
<evidence type="ECO:0000313" key="2">
    <source>
        <dbReference type="Proteomes" id="UP000019384"/>
    </source>
</evidence>
<dbReference type="HOGENOM" id="CLU_1619292_0_0_1"/>
<dbReference type="Proteomes" id="UP000019384">
    <property type="component" value="Unassembled WGS sequence"/>
</dbReference>
<protein>
    <submittedName>
        <fullName evidence="1">Uncharacterized protein</fullName>
    </submittedName>
</protein>
<reference evidence="1" key="1">
    <citation type="submission" date="2013-12" db="EMBL/GenBank/DDBJ databases">
        <authorList>
            <person name="Genoscope - CEA"/>
        </authorList>
    </citation>
    <scope>NUCLEOTIDE SEQUENCE</scope>
    <source>
        <strain evidence="1">CBS 1993</strain>
    </source>
</reference>
<proteinExistence type="predicted"/>
<gene>
    <name evidence="1" type="ORF">KUCA_T00002639001</name>
</gene>
<dbReference type="AlphaFoldDB" id="W6MVY6"/>